<evidence type="ECO:0000313" key="4">
    <source>
        <dbReference type="EMBL" id="MBD8067021.1"/>
    </source>
</evidence>
<dbReference type="Proteomes" id="UP000654108">
    <property type="component" value="Unassembled WGS sequence"/>
</dbReference>
<dbReference type="InterPro" id="IPR002942">
    <property type="entry name" value="S4_RNA-bd"/>
</dbReference>
<sequence length="138" mass="15158">MAGPAEAPIRKERLDRFLFFSRAAKSRTLAQKIIEAGAIRVNGERTERTDHKVGAGDVLTMSLHGRVVIWRLLDCGTRRGPASEAQALYEDLSPPPVPRVELSPYDAAIAARGPGAGRPTKKERRETDRLRGAEEGED</sequence>
<evidence type="ECO:0000259" key="3">
    <source>
        <dbReference type="SMART" id="SM00363"/>
    </source>
</evidence>
<keyword evidence="5" id="KW-1185">Reference proteome</keyword>
<reference evidence="4" key="1">
    <citation type="submission" date="2020-09" db="EMBL/GenBank/DDBJ databases">
        <title>Genome seq and assembly of Devosia sp.</title>
        <authorList>
            <person name="Chhetri G."/>
        </authorList>
    </citation>
    <scope>NUCLEOTIDE SEQUENCE</scope>
    <source>
        <strain evidence="4">PTR5</strain>
    </source>
</reference>
<feature type="compositionally biased region" description="Basic and acidic residues" evidence="2">
    <location>
        <begin position="123"/>
        <end position="138"/>
    </location>
</feature>
<dbReference type="Gene3D" id="3.10.290.10">
    <property type="entry name" value="RNA-binding S4 domain"/>
    <property type="match status" value="1"/>
</dbReference>
<gene>
    <name evidence="4" type="ORF">IC608_16240</name>
</gene>
<feature type="region of interest" description="Disordered" evidence="2">
    <location>
        <begin position="109"/>
        <end position="138"/>
    </location>
</feature>
<organism evidence="4 5">
    <name type="scientific">Devosia oryzisoli</name>
    <dbReference type="NCBI Taxonomy" id="2774138"/>
    <lineage>
        <taxon>Bacteria</taxon>
        <taxon>Pseudomonadati</taxon>
        <taxon>Pseudomonadota</taxon>
        <taxon>Alphaproteobacteria</taxon>
        <taxon>Hyphomicrobiales</taxon>
        <taxon>Devosiaceae</taxon>
        <taxon>Devosia</taxon>
    </lineage>
</organism>
<name>A0A927IUT1_9HYPH</name>
<feature type="domain" description="RNA-binding S4" evidence="3">
    <location>
        <begin position="12"/>
        <end position="73"/>
    </location>
</feature>
<proteinExistence type="predicted"/>
<dbReference type="PROSITE" id="PS50889">
    <property type="entry name" value="S4"/>
    <property type="match status" value="1"/>
</dbReference>
<comment type="caution">
    <text evidence="4">The sequence shown here is derived from an EMBL/GenBank/DDBJ whole genome shotgun (WGS) entry which is preliminary data.</text>
</comment>
<keyword evidence="1" id="KW-0694">RNA-binding</keyword>
<dbReference type="AlphaFoldDB" id="A0A927IUT1"/>
<dbReference type="RefSeq" id="WP_191777712.1">
    <property type="nucleotide sequence ID" value="NZ_JACYFU010000005.1"/>
</dbReference>
<evidence type="ECO:0000256" key="1">
    <source>
        <dbReference type="PROSITE-ProRule" id="PRU00182"/>
    </source>
</evidence>
<accession>A0A927IUT1</accession>
<evidence type="ECO:0000313" key="5">
    <source>
        <dbReference type="Proteomes" id="UP000654108"/>
    </source>
</evidence>
<dbReference type="GO" id="GO:0003723">
    <property type="term" value="F:RNA binding"/>
    <property type="evidence" value="ECO:0007669"/>
    <property type="project" value="UniProtKB-KW"/>
</dbReference>
<protein>
    <submittedName>
        <fullName evidence="4">RNA-binding S4 domain-containing protein</fullName>
    </submittedName>
</protein>
<dbReference type="InterPro" id="IPR036986">
    <property type="entry name" value="S4_RNA-bd_sf"/>
</dbReference>
<dbReference type="EMBL" id="JACYFU010000005">
    <property type="protein sequence ID" value="MBD8067021.1"/>
    <property type="molecule type" value="Genomic_DNA"/>
</dbReference>
<dbReference type="CDD" id="cd00165">
    <property type="entry name" value="S4"/>
    <property type="match status" value="1"/>
</dbReference>
<dbReference type="SMART" id="SM00363">
    <property type="entry name" value="S4"/>
    <property type="match status" value="1"/>
</dbReference>
<dbReference type="SUPFAM" id="SSF55174">
    <property type="entry name" value="Alpha-L RNA-binding motif"/>
    <property type="match status" value="1"/>
</dbReference>
<evidence type="ECO:0000256" key="2">
    <source>
        <dbReference type="SAM" id="MobiDB-lite"/>
    </source>
</evidence>
<dbReference type="Pfam" id="PF01479">
    <property type="entry name" value="S4"/>
    <property type="match status" value="1"/>
</dbReference>